<proteinExistence type="predicted"/>
<evidence type="ECO:0000313" key="1">
    <source>
        <dbReference type="EMBL" id="PON62593.1"/>
    </source>
</evidence>
<keyword evidence="2" id="KW-1185">Reference proteome</keyword>
<sequence length="102" mass="11780">MTQNHLKLSFWSQKMLIYYLNRDTFWTLHKLSPYKPRDSGLFPDNSSFIGLSSSVFFIAPKKVATDTHPIRVARTLCSTLLNLSLLIIQTLVLKEKYKTMGL</sequence>
<dbReference type="AlphaFoldDB" id="A0A2P5CNF9"/>
<protein>
    <submittedName>
        <fullName evidence="1">Uncharacterized protein</fullName>
    </submittedName>
</protein>
<organism evidence="1 2">
    <name type="scientific">Parasponia andersonii</name>
    <name type="common">Sponia andersonii</name>
    <dbReference type="NCBI Taxonomy" id="3476"/>
    <lineage>
        <taxon>Eukaryota</taxon>
        <taxon>Viridiplantae</taxon>
        <taxon>Streptophyta</taxon>
        <taxon>Embryophyta</taxon>
        <taxon>Tracheophyta</taxon>
        <taxon>Spermatophyta</taxon>
        <taxon>Magnoliopsida</taxon>
        <taxon>eudicotyledons</taxon>
        <taxon>Gunneridae</taxon>
        <taxon>Pentapetalae</taxon>
        <taxon>rosids</taxon>
        <taxon>fabids</taxon>
        <taxon>Rosales</taxon>
        <taxon>Cannabaceae</taxon>
        <taxon>Parasponia</taxon>
    </lineage>
</organism>
<name>A0A2P5CNF9_PARAD</name>
<reference evidence="2" key="1">
    <citation type="submission" date="2016-06" db="EMBL/GenBank/DDBJ databases">
        <title>Parallel loss of symbiosis genes in relatives of nitrogen-fixing non-legume Parasponia.</title>
        <authorList>
            <person name="Van Velzen R."/>
            <person name="Holmer R."/>
            <person name="Bu F."/>
            <person name="Rutten L."/>
            <person name="Van Zeijl A."/>
            <person name="Liu W."/>
            <person name="Santuari L."/>
            <person name="Cao Q."/>
            <person name="Sharma T."/>
            <person name="Shen D."/>
            <person name="Roswanjaya Y."/>
            <person name="Wardhani T."/>
            <person name="Kalhor M.S."/>
            <person name="Jansen J."/>
            <person name="Van den Hoogen J."/>
            <person name="Gungor B."/>
            <person name="Hartog M."/>
            <person name="Hontelez J."/>
            <person name="Verver J."/>
            <person name="Yang W.-C."/>
            <person name="Schijlen E."/>
            <person name="Repin R."/>
            <person name="Schilthuizen M."/>
            <person name="Schranz E."/>
            <person name="Heidstra R."/>
            <person name="Miyata K."/>
            <person name="Fedorova E."/>
            <person name="Kohlen W."/>
            <person name="Bisseling T."/>
            <person name="Smit S."/>
            <person name="Geurts R."/>
        </authorList>
    </citation>
    <scope>NUCLEOTIDE SEQUENCE [LARGE SCALE GENOMIC DNA]</scope>
    <source>
        <strain evidence="2">cv. WU1-14</strain>
    </source>
</reference>
<accession>A0A2P5CNF9</accession>
<evidence type="ECO:0000313" key="2">
    <source>
        <dbReference type="Proteomes" id="UP000237105"/>
    </source>
</evidence>
<dbReference type="Proteomes" id="UP000237105">
    <property type="component" value="Unassembled WGS sequence"/>
</dbReference>
<dbReference type="OrthoDB" id="10518978at2759"/>
<gene>
    <name evidence="1" type="ORF">PanWU01x14_137080</name>
</gene>
<comment type="caution">
    <text evidence="1">The sequence shown here is derived from an EMBL/GenBank/DDBJ whole genome shotgun (WGS) entry which is preliminary data.</text>
</comment>
<dbReference type="EMBL" id="JXTB01000111">
    <property type="protein sequence ID" value="PON62593.1"/>
    <property type="molecule type" value="Genomic_DNA"/>
</dbReference>